<organism evidence="1 2">
    <name type="scientific">Euplotes crassus</name>
    <dbReference type="NCBI Taxonomy" id="5936"/>
    <lineage>
        <taxon>Eukaryota</taxon>
        <taxon>Sar</taxon>
        <taxon>Alveolata</taxon>
        <taxon>Ciliophora</taxon>
        <taxon>Intramacronucleata</taxon>
        <taxon>Spirotrichea</taxon>
        <taxon>Hypotrichia</taxon>
        <taxon>Euplotida</taxon>
        <taxon>Euplotidae</taxon>
        <taxon>Moneuplotes</taxon>
    </lineage>
</organism>
<accession>A0AAD1UGH5</accession>
<evidence type="ECO:0000313" key="1">
    <source>
        <dbReference type="EMBL" id="CAI2368297.1"/>
    </source>
</evidence>
<protein>
    <submittedName>
        <fullName evidence="1">Uncharacterized protein</fullName>
    </submittedName>
</protein>
<keyword evidence="2" id="KW-1185">Reference proteome</keyword>
<sequence>MTLYLIQKISNGLKPKLRNETRSYRLRIASFIEKFRTMKNESFDHSGRFEEQKAPRDLSYSEKTFANILAPNPRSRERFYMPSINLLNHKNLRSNERKNGKVRNINAELVKNRSMISSPLKISKISHSPERQNNEYSQGKCYWLSMSEAVKRNNLEDSIISSFANDYIQGSLRQRREVREDSQPGKSSKLWKEKRRSVIHRNIKVNSQHVSRDEDYCIPEKSIHHTASKITNKISLPIEIPLNILKETQTLSLQGCLREKEKIVYPKNLQQDGISESSNEDDPQLIYSKNPLYNPQESTNKSMNESIKVHLRYKPNVISENIHKVSHPELFNQYRKNNRRYSIDSMLVRSRIGKESSPSVRIDLPKVERKLFPPQSVNSKEIHSDTKNKAPIDIFHQSRRILKVHLKKIEFDKKTIVKSNLSYLANTHYQN</sequence>
<proteinExistence type="predicted"/>
<name>A0AAD1UGH5_EUPCR</name>
<dbReference type="EMBL" id="CAMPGE010009429">
    <property type="protein sequence ID" value="CAI2368297.1"/>
    <property type="molecule type" value="Genomic_DNA"/>
</dbReference>
<gene>
    <name evidence="1" type="ORF">ECRASSUSDP1_LOCUS9588</name>
</gene>
<comment type="caution">
    <text evidence="1">The sequence shown here is derived from an EMBL/GenBank/DDBJ whole genome shotgun (WGS) entry which is preliminary data.</text>
</comment>
<dbReference type="AlphaFoldDB" id="A0AAD1UGH5"/>
<reference evidence="1" key="1">
    <citation type="submission" date="2023-07" db="EMBL/GenBank/DDBJ databases">
        <authorList>
            <consortium name="AG Swart"/>
            <person name="Singh M."/>
            <person name="Singh A."/>
            <person name="Seah K."/>
            <person name="Emmerich C."/>
        </authorList>
    </citation>
    <scope>NUCLEOTIDE SEQUENCE</scope>
    <source>
        <strain evidence="1">DP1</strain>
    </source>
</reference>
<dbReference type="Proteomes" id="UP001295684">
    <property type="component" value="Unassembled WGS sequence"/>
</dbReference>
<evidence type="ECO:0000313" key="2">
    <source>
        <dbReference type="Proteomes" id="UP001295684"/>
    </source>
</evidence>